<protein>
    <submittedName>
        <fullName evidence="2">Uncharacterized protein</fullName>
    </submittedName>
</protein>
<dbReference type="Proteomes" id="UP000244193">
    <property type="component" value="Chromosome"/>
</dbReference>
<evidence type="ECO:0000313" key="3">
    <source>
        <dbReference type="Proteomes" id="UP000244193"/>
    </source>
</evidence>
<feature type="transmembrane region" description="Helical" evidence="1">
    <location>
        <begin position="6"/>
        <end position="24"/>
    </location>
</feature>
<sequence>MKIRYFILFFLILISVGIYVAFFYEKHLDEKVYKNGDITLKVYKISRISTVHDYIDLERWGYCKNIYEANTGGIYNIILKKDMVIIQTYKAGIYELAAKTLETEIKIDSSITTYRYMKKFQPQNAKYYKQ</sequence>
<dbReference type="RefSeq" id="WP_108372477.1">
    <property type="nucleotide sequence ID" value="NZ_CP028811.1"/>
</dbReference>
<keyword evidence="1" id="KW-0812">Transmembrane</keyword>
<dbReference type="EMBL" id="CP028811">
    <property type="protein sequence ID" value="AWA30967.1"/>
    <property type="molecule type" value="Genomic_DNA"/>
</dbReference>
<organism evidence="2 3">
    <name type="scientific">Flavobacterium magnum</name>
    <dbReference type="NCBI Taxonomy" id="2162713"/>
    <lineage>
        <taxon>Bacteria</taxon>
        <taxon>Pseudomonadati</taxon>
        <taxon>Bacteroidota</taxon>
        <taxon>Flavobacteriia</taxon>
        <taxon>Flavobacteriales</taxon>
        <taxon>Flavobacteriaceae</taxon>
        <taxon>Flavobacterium</taxon>
    </lineage>
</organism>
<name>A0A2S0RGB1_9FLAO</name>
<keyword evidence="3" id="KW-1185">Reference proteome</keyword>
<reference evidence="2 3" key="1">
    <citation type="submission" date="2018-04" db="EMBL/GenBank/DDBJ databases">
        <title>Genome sequencing of Flavobacterium sp. HYN0048.</title>
        <authorList>
            <person name="Yi H."/>
            <person name="Baek C."/>
        </authorList>
    </citation>
    <scope>NUCLEOTIDE SEQUENCE [LARGE SCALE GENOMIC DNA]</scope>
    <source>
        <strain evidence="2 3">HYN0048</strain>
    </source>
</reference>
<accession>A0A2S0RGB1</accession>
<keyword evidence="1" id="KW-1133">Transmembrane helix</keyword>
<keyword evidence="1" id="KW-0472">Membrane</keyword>
<evidence type="ECO:0000313" key="2">
    <source>
        <dbReference type="EMBL" id="AWA30967.1"/>
    </source>
</evidence>
<gene>
    <name evidence="2" type="ORF">HYN48_13255</name>
</gene>
<dbReference type="KEGG" id="fmg:HYN48_13255"/>
<evidence type="ECO:0000256" key="1">
    <source>
        <dbReference type="SAM" id="Phobius"/>
    </source>
</evidence>
<proteinExistence type="predicted"/>
<dbReference type="AlphaFoldDB" id="A0A2S0RGB1"/>